<gene>
    <name evidence="3" type="ORF">H8S65_01825</name>
</gene>
<evidence type="ECO:0000256" key="2">
    <source>
        <dbReference type="SAM" id="SignalP"/>
    </source>
</evidence>
<dbReference type="Proteomes" id="UP000651475">
    <property type="component" value="Unassembled WGS sequence"/>
</dbReference>
<organism evidence="3 4">
    <name type="scientific">Parabacteroides hominis</name>
    <dbReference type="NCBI Taxonomy" id="2763057"/>
    <lineage>
        <taxon>Bacteria</taxon>
        <taxon>Pseudomonadati</taxon>
        <taxon>Bacteroidota</taxon>
        <taxon>Bacteroidia</taxon>
        <taxon>Bacteroidales</taxon>
        <taxon>Tannerellaceae</taxon>
        <taxon>Parabacteroides</taxon>
    </lineage>
</organism>
<evidence type="ECO:0000313" key="3">
    <source>
        <dbReference type="EMBL" id="MBC5631517.1"/>
    </source>
</evidence>
<feature type="chain" id="PRO_5046742417" description="DUF1571 domain-containing protein" evidence="2">
    <location>
        <begin position="23"/>
        <end position="342"/>
    </location>
</feature>
<sequence length="342" mass="39193">MKRARILQVIIFFVLASLSACQDDLLVVGPDEEASASLFMTKSVSELDENLLLIQAAMQHVDSITPFFDRFTRLYGTPLWQYALPMGEEERDISYLVPVYKEEIPNIIHTIWFFDIQGDTLRYRTITRENEQIRAYQQDFVFDELSYNIFGDESAGELKFEDPPQTRAWGKEYYDCHYGIIEWNDIEVSRGLYCKERTVWISETIDYTDTDPIIGGETGIGGGGGGDGSNNPPPGSITQANLIQKIPDIKKRMKELACGIDDVDIVLVEGVCTSNAKVEVDKETGRKKIILCYKFFNYEYQDQMSILYHEAYHCNHDVAWSSETKMPLVPPYYLQIPPEHKV</sequence>
<evidence type="ECO:0000313" key="4">
    <source>
        <dbReference type="Proteomes" id="UP000651475"/>
    </source>
</evidence>
<keyword evidence="2" id="KW-0732">Signal</keyword>
<comment type="caution">
    <text evidence="3">The sequence shown here is derived from an EMBL/GenBank/DDBJ whole genome shotgun (WGS) entry which is preliminary data.</text>
</comment>
<dbReference type="EMBL" id="JACOOJ010000002">
    <property type="protein sequence ID" value="MBC5631517.1"/>
    <property type="molecule type" value="Genomic_DNA"/>
</dbReference>
<feature type="compositionally biased region" description="Gly residues" evidence="1">
    <location>
        <begin position="216"/>
        <end position="228"/>
    </location>
</feature>
<keyword evidence="4" id="KW-1185">Reference proteome</keyword>
<feature type="signal peptide" evidence="2">
    <location>
        <begin position="1"/>
        <end position="22"/>
    </location>
</feature>
<dbReference type="RefSeq" id="WP_186928257.1">
    <property type="nucleotide sequence ID" value="NZ_JACOOJ010000002.1"/>
</dbReference>
<name>A0ABR7DJB8_9BACT</name>
<evidence type="ECO:0008006" key="5">
    <source>
        <dbReference type="Google" id="ProtNLM"/>
    </source>
</evidence>
<accession>A0ABR7DJB8</accession>
<dbReference type="PROSITE" id="PS51257">
    <property type="entry name" value="PROKAR_LIPOPROTEIN"/>
    <property type="match status" value="1"/>
</dbReference>
<feature type="region of interest" description="Disordered" evidence="1">
    <location>
        <begin position="216"/>
        <end position="238"/>
    </location>
</feature>
<evidence type="ECO:0000256" key="1">
    <source>
        <dbReference type="SAM" id="MobiDB-lite"/>
    </source>
</evidence>
<protein>
    <recommendedName>
        <fullName evidence="5">DUF1571 domain-containing protein</fullName>
    </recommendedName>
</protein>
<reference evidence="3 4" key="1">
    <citation type="submission" date="2020-08" db="EMBL/GenBank/DDBJ databases">
        <title>Genome public.</title>
        <authorList>
            <person name="Liu C."/>
            <person name="Sun Q."/>
        </authorList>
    </citation>
    <scope>NUCLEOTIDE SEQUENCE [LARGE SCALE GENOMIC DNA]</scope>
    <source>
        <strain evidence="3 4">NSJ-79</strain>
    </source>
</reference>
<proteinExistence type="predicted"/>